<proteinExistence type="inferred from homology"/>
<evidence type="ECO:0000313" key="8">
    <source>
        <dbReference type="Proteomes" id="UP000327044"/>
    </source>
</evidence>
<dbReference type="InterPro" id="IPR002569">
    <property type="entry name" value="Met_Sox_Rdtase_MsrA_dom"/>
</dbReference>
<dbReference type="InterPro" id="IPR036509">
    <property type="entry name" value="Met_Sox_Rdtase_MsrA_sf"/>
</dbReference>
<evidence type="ECO:0000259" key="5">
    <source>
        <dbReference type="Pfam" id="PF01625"/>
    </source>
</evidence>
<dbReference type="NCBIfam" id="TIGR00401">
    <property type="entry name" value="msrA"/>
    <property type="match status" value="1"/>
</dbReference>
<comment type="similarity">
    <text evidence="1">Belongs to the MsrA Met sulfoxide reductase family.</text>
</comment>
<dbReference type="PANTHER" id="PTHR43774:SF1">
    <property type="entry name" value="PEPTIDE METHIONINE SULFOXIDE REDUCTASE MSRA 2"/>
    <property type="match status" value="1"/>
</dbReference>
<dbReference type="FunCoup" id="A0A5N4AFS4">
    <property type="interactions" value="886"/>
</dbReference>
<dbReference type="EMBL" id="VVIM01000007">
    <property type="protein sequence ID" value="KAB0796149.1"/>
    <property type="molecule type" value="Genomic_DNA"/>
</dbReference>
<evidence type="ECO:0000256" key="4">
    <source>
        <dbReference type="ARBA" id="ARBA00030643"/>
    </source>
</evidence>
<sequence>MVFSFLTRIKSINVLCSQKMTTMIPHEITLPFDKATFGMGCFWANDALFGATQGVLRTRVGYSGGKMLNPTYRNIMDHTEVIEIHYDPTAITYQQLLELFWNNHEYGLTTKIKRQYASLILYHNNGQRSTAEDSLEQERLKHKEEMCTEIKPAAIFYPAEDYHQKYRLQQHPQLCKALMLNSQLLQDSHVAARLNGYVAGVGSVVRLNEDLKTFGLPDNLVEYVRKVHQVNKESGLYC</sequence>
<dbReference type="Pfam" id="PF20939">
    <property type="entry name" value="MsrA_helical"/>
    <property type="match status" value="1"/>
</dbReference>
<evidence type="ECO:0000313" key="7">
    <source>
        <dbReference type="EMBL" id="KAB0796149.1"/>
    </source>
</evidence>
<evidence type="ECO:0000259" key="6">
    <source>
        <dbReference type="Pfam" id="PF20939"/>
    </source>
</evidence>
<dbReference type="Gene3D" id="3.30.1060.10">
    <property type="entry name" value="Peptide methionine sulphoxide reductase MsrA"/>
    <property type="match status" value="1"/>
</dbReference>
<dbReference type="SUPFAM" id="SSF55068">
    <property type="entry name" value="Peptide methionine sulfoxide reductase"/>
    <property type="match status" value="1"/>
</dbReference>
<dbReference type="PANTHER" id="PTHR43774">
    <property type="entry name" value="PEPTIDE METHIONINE SULFOXIDE REDUCTASE"/>
    <property type="match status" value="1"/>
</dbReference>
<evidence type="ECO:0000256" key="3">
    <source>
        <dbReference type="ARBA" id="ARBA00023002"/>
    </source>
</evidence>
<feature type="domain" description="Selenoprotein methionine sulfoxide reductase A helical" evidence="6">
    <location>
        <begin position="180"/>
        <end position="225"/>
    </location>
</feature>
<name>A0A5N4AFS4_PHOPY</name>
<keyword evidence="8" id="KW-1185">Reference proteome</keyword>
<organism evidence="7 8">
    <name type="scientific">Photinus pyralis</name>
    <name type="common">Common eastern firefly</name>
    <name type="synonym">Lampyris pyralis</name>
    <dbReference type="NCBI Taxonomy" id="7054"/>
    <lineage>
        <taxon>Eukaryota</taxon>
        <taxon>Metazoa</taxon>
        <taxon>Ecdysozoa</taxon>
        <taxon>Arthropoda</taxon>
        <taxon>Hexapoda</taxon>
        <taxon>Insecta</taxon>
        <taxon>Pterygota</taxon>
        <taxon>Neoptera</taxon>
        <taxon>Endopterygota</taxon>
        <taxon>Coleoptera</taxon>
        <taxon>Polyphaga</taxon>
        <taxon>Elateriformia</taxon>
        <taxon>Elateroidea</taxon>
        <taxon>Lampyridae</taxon>
        <taxon>Lampyrinae</taxon>
        <taxon>Photinus</taxon>
    </lineage>
</organism>
<reference evidence="7 8" key="1">
    <citation type="journal article" date="2018" name="Elife">
        <title>Firefly genomes illuminate parallel origins of bioluminescence in beetles.</title>
        <authorList>
            <person name="Fallon T.R."/>
            <person name="Lower S.E."/>
            <person name="Chang C.H."/>
            <person name="Bessho-Uehara M."/>
            <person name="Martin G.J."/>
            <person name="Bewick A.J."/>
            <person name="Behringer M."/>
            <person name="Debat H.J."/>
            <person name="Wong I."/>
            <person name="Day J.C."/>
            <person name="Suvorov A."/>
            <person name="Silva C.J."/>
            <person name="Stanger-Hall K.F."/>
            <person name="Hall D.W."/>
            <person name="Schmitz R.J."/>
            <person name="Nelson D.R."/>
            <person name="Lewis S.M."/>
            <person name="Shigenobu S."/>
            <person name="Bybee S.M."/>
            <person name="Larracuente A.M."/>
            <person name="Oba Y."/>
            <person name="Weng J.K."/>
        </authorList>
    </citation>
    <scope>NUCLEOTIDE SEQUENCE [LARGE SCALE GENOMIC DNA]</scope>
    <source>
        <strain evidence="7">1611_PpyrPB1</strain>
        <tissue evidence="7">Whole body</tissue>
    </source>
</reference>
<accession>A0A5N4AFS4</accession>
<dbReference type="AlphaFoldDB" id="A0A5N4AFS4"/>
<comment type="caution">
    <text evidence="7">The sequence shown here is derived from an EMBL/GenBank/DDBJ whole genome shotgun (WGS) entry which is preliminary data.</text>
</comment>
<dbReference type="InParanoid" id="A0A5N4AFS4"/>
<dbReference type="OrthoDB" id="77405at2759"/>
<dbReference type="EC" id="1.8.4.11" evidence="2"/>
<dbReference type="InterPro" id="IPR049006">
    <property type="entry name" value="MsrA_helical"/>
</dbReference>
<dbReference type="GO" id="GO:0008113">
    <property type="term" value="F:peptide-methionine (S)-S-oxide reductase activity"/>
    <property type="evidence" value="ECO:0007669"/>
    <property type="project" value="UniProtKB-EC"/>
</dbReference>
<protein>
    <recommendedName>
        <fullName evidence="2">peptide-methionine (S)-S-oxide reductase</fullName>
        <ecNumber evidence="2">1.8.4.11</ecNumber>
    </recommendedName>
    <alternativeName>
        <fullName evidence="4">Peptide-methionine (S)-S-oxide reductase</fullName>
    </alternativeName>
</protein>
<evidence type="ECO:0000256" key="2">
    <source>
        <dbReference type="ARBA" id="ARBA00012502"/>
    </source>
</evidence>
<evidence type="ECO:0000256" key="1">
    <source>
        <dbReference type="ARBA" id="ARBA00005591"/>
    </source>
</evidence>
<gene>
    <name evidence="7" type="ORF">PPYR_10210</name>
</gene>
<keyword evidence="3" id="KW-0560">Oxidoreductase</keyword>
<dbReference type="FunFam" id="3.30.1060.10:FF:000004">
    <property type="entry name" value="Peptide methionine sulfoxide reductase A5"/>
    <property type="match status" value="1"/>
</dbReference>
<dbReference type="HAMAP" id="MF_01401">
    <property type="entry name" value="MsrA"/>
    <property type="match status" value="1"/>
</dbReference>
<dbReference type="Proteomes" id="UP000327044">
    <property type="component" value="Unassembled WGS sequence"/>
</dbReference>
<feature type="domain" description="Peptide methionine sulphoxide reductase MsrA" evidence="5">
    <location>
        <begin position="34"/>
        <end position="175"/>
    </location>
</feature>
<dbReference type="Pfam" id="PF01625">
    <property type="entry name" value="PMSR"/>
    <property type="match status" value="1"/>
</dbReference>